<keyword evidence="8" id="KW-1185">Reference proteome</keyword>
<dbReference type="EMBL" id="FUYA01000008">
    <property type="protein sequence ID" value="SKA77596.1"/>
    <property type="molecule type" value="Genomic_DNA"/>
</dbReference>
<evidence type="ECO:0000313" key="7">
    <source>
        <dbReference type="EMBL" id="SKA77596.1"/>
    </source>
</evidence>
<feature type="transmembrane region" description="Helical" evidence="6">
    <location>
        <begin position="228"/>
        <end position="249"/>
    </location>
</feature>
<proteinExistence type="inferred from homology"/>
<dbReference type="GO" id="GO:0005886">
    <property type="term" value="C:plasma membrane"/>
    <property type="evidence" value="ECO:0007669"/>
    <property type="project" value="TreeGrafter"/>
</dbReference>
<evidence type="ECO:0000256" key="2">
    <source>
        <dbReference type="ARBA" id="ARBA00005268"/>
    </source>
</evidence>
<feature type="transmembrane region" description="Helical" evidence="6">
    <location>
        <begin position="69"/>
        <end position="87"/>
    </location>
</feature>
<evidence type="ECO:0000256" key="1">
    <source>
        <dbReference type="ARBA" id="ARBA00004141"/>
    </source>
</evidence>
<organism evidence="7 8">
    <name type="scientific">Desulfobaculum bizertense DSM 18034</name>
    <dbReference type="NCBI Taxonomy" id="1121442"/>
    <lineage>
        <taxon>Bacteria</taxon>
        <taxon>Pseudomonadati</taxon>
        <taxon>Thermodesulfobacteriota</taxon>
        <taxon>Desulfovibrionia</taxon>
        <taxon>Desulfovibrionales</taxon>
        <taxon>Desulfovibrionaceae</taxon>
        <taxon>Desulfobaculum</taxon>
    </lineage>
</organism>
<protein>
    <submittedName>
        <fullName evidence="7">Putative ABC transport system permease protein</fullName>
    </submittedName>
</protein>
<evidence type="ECO:0000313" key="8">
    <source>
        <dbReference type="Proteomes" id="UP000189733"/>
    </source>
</evidence>
<accession>A0A1T4WJR0</accession>
<dbReference type="PANTHER" id="PTHR30028:SF0">
    <property type="entry name" value="PROTEIN ALUMINUM SENSITIVE 3"/>
    <property type="match status" value="1"/>
</dbReference>
<evidence type="ECO:0000256" key="4">
    <source>
        <dbReference type="ARBA" id="ARBA00022989"/>
    </source>
</evidence>
<dbReference type="Proteomes" id="UP000189733">
    <property type="component" value="Unassembled WGS sequence"/>
</dbReference>
<reference evidence="7 8" key="1">
    <citation type="submission" date="2017-02" db="EMBL/GenBank/DDBJ databases">
        <authorList>
            <person name="Peterson S.W."/>
        </authorList>
    </citation>
    <scope>NUCLEOTIDE SEQUENCE [LARGE SCALE GENOMIC DNA]</scope>
    <source>
        <strain evidence="7 8">DSM 18034</strain>
    </source>
</reference>
<sequence length="267" mass="28628">MNEVIAGPHVIGPMQLAISLVFVCIAGGISIAYQLGLSKTLFVGTVRTFAQLFLMGYALKYIFQLDMGLPVVGVLALMIAAAAHIVHGRVPEKDVAYGLPVFGAMLGSYIVVTVGVTSFVVGAKPWWEPQYFLTLGGMIAGNSMNALAISLERLFSNLRQRREEVEMKLTLGADYREASNDIAREAIRAGMIPSINAMMGVGLVSIPGMMTGQIIAGADPAEACKYQIVVMLMLTASTAISSILVVFLARKMCFGKAQQLVLKPEHD</sequence>
<name>A0A1T4WJR0_9BACT</name>
<evidence type="ECO:0000256" key="5">
    <source>
        <dbReference type="ARBA" id="ARBA00023136"/>
    </source>
</evidence>
<comment type="similarity">
    <text evidence="2">Belongs to the UPF0014 family.</text>
</comment>
<keyword evidence="5 6" id="KW-0472">Membrane</keyword>
<gene>
    <name evidence="7" type="ORF">SAMN02745702_02367</name>
</gene>
<feature type="transmembrane region" description="Helical" evidence="6">
    <location>
        <begin position="131"/>
        <end position="151"/>
    </location>
</feature>
<feature type="transmembrane region" description="Helical" evidence="6">
    <location>
        <begin position="12"/>
        <end position="33"/>
    </location>
</feature>
<feature type="transmembrane region" description="Helical" evidence="6">
    <location>
        <begin position="197"/>
        <end position="216"/>
    </location>
</feature>
<evidence type="ECO:0000256" key="6">
    <source>
        <dbReference type="SAM" id="Phobius"/>
    </source>
</evidence>
<dbReference type="RefSeq" id="WP_078685649.1">
    <property type="nucleotide sequence ID" value="NZ_FUYA01000008.1"/>
</dbReference>
<evidence type="ECO:0000256" key="3">
    <source>
        <dbReference type="ARBA" id="ARBA00022692"/>
    </source>
</evidence>
<dbReference type="OrthoDB" id="9791807at2"/>
<feature type="transmembrane region" description="Helical" evidence="6">
    <location>
        <begin position="40"/>
        <end position="63"/>
    </location>
</feature>
<dbReference type="AlphaFoldDB" id="A0A1T4WJR0"/>
<comment type="subcellular location">
    <subcellularLocation>
        <location evidence="1">Membrane</location>
        <topology evidence="1">Multi-pass membrane protein</topology>
    </subcellularLocation>
</comment>
<keyword evidence="3 6" id="KW-0812">Transmembrane</keyword>
<dbReference type="Pfam" id="PF03649">
    <property type="entry name" value="UPF0014"/>
    <property type="match status" value="1"/>
</dbReference>
<dbReference type="PANTHER" id="PTHR30028">
    <property type="entry name" value="UPF0014 INNER MEMBRANE PROTEIN YBBM-RELATED"/>
    <property type="match status" value="1"/>
</dbReference>
<dbReference type="InterPro" id="IPR005226">
    <property type="entry name" value="UPF0014_fam"/>
</dbReference>
<feature type="transmembrane region" description="Helical" evidence="6">
    <location>
        <begin position="99"/>
        <end position="119"/>
    </location>
</feature>
<keyword evidence="4 6" id="KW-1133">Transmembrane helix</keyword>